<proteinExistence type="predicted"/>
<dbReference type="EMBL" id="JH594606">
    <property type="protein sequence ID" value="EHQ01883.1"/>
    <property type="molecule type" value="Genomic_DNA"/>
</dbReference>
<dbReference type="Proteomes" id="UP000003844">
    <property type="component" value="Unassembled WGS sequence"/>
</dbReference>
<dbReference type="Pfam" id="PF02656">
    <property type="entry name" value="DUF202"/>
    <property type="match status" value="1"/>
</dbReference>
<evidence type="ECO:0000256" key="3">
    <source>
        <dbReference type="ARBA" id="ARBA00022989"/>
    </source>
</evidence>
<comment type="subcellular location">
    <subcellularLocation>
        <location evidence="1">Endomembrane system</location>
        <topology evidence="1">Multi-pass membrane protein</topology>
    </subcellularLocation>
</comment>
<dbReference type="HOGENOM" id="CLU_2092727_0_0_10"/>
<dbReference type="RefSeq" id="WP_006988200.1">
    <property type="nucleotide sequence ID" value="NZ_JH594606.1"/>
</dbReference>
<reference evidence="9" key="1">
    <citation type="journal article" date="2012" name="Stand. Genomic Sci.">
        <title>Genome sequence of the Antarctic rhodopsins-containing flavobacterium Gillisia limnaea type strain (R-8282(T)).</title>
        <authorList>
            <person name="Riedel T."/>
            <person name="Held B."/>
            <person name="Nolan M."/>
            <person name="Lucas S."/>
            <person name="Lapidus A."/>
            <person name="Tice H."/>
            <person name="Del Rio T.G."/>
            <person name="Cheng J.F."/>
            <person name="Han C."/>
            <person name="Tapia R."/>
            <person name="Goodwin L.A."/>
            <person name="Pitluck S."/>
            <person name="Liolios K."/>
            <person name="Mavromatis K."/>
            <person name="Pagani I."/>
            <person name="Ivanova N."/>
            <person name="Mikhailova N."/>
            <person name="Pati A."/>
            <person name="Chen A."/>
            <person name="Palaniappan K."/>
            <person name="Land M."/>
            <person name="Rohde M."/>
            <person name="Tindall B.J."/>
            <person name="Detter J.C."/>
            <person name="Goker M."/>
            <person name="Bristow J."/>
            <person name="Eisen J.A."/>
            <person name="Markowitz V."/>
            <person name="Hugenholtz P."/>
            <person name="Kyrpides N.C."/>
            <person name="Klenk H.P."/>
            <person name="Woyke T."/>
        </authorList>
    </citation>
    <scope>NUCLEOTIDE SEQUENCE [LARGE SCALE GENOMIC DNA]</scope>
    <source>
        <strain evidence="9">DSM 15749 / LMG 21470 / R-8282</strain>
    </source>
</reference>
<keyword evidence="2 6" id="KW-0812">Transmembrane</keyword>
<evidence type="ECO:0000259" key="7">
    <source>
        <dbReference type="Pfam" id="PF02656"/>
    </source>
</evidence>
<dbReference type="eggNOG" id="COG2149">
    <property type="taxonomic scope" value="Bacteria"/>
</dbReference>
<evidence type="ECO:0000313" key="8">
    <source>
        <dbReference type="EMBL" id="EHQ01883.1"/>
    </source>
</evidence>
<evidence type="ECO:0000256" key="5">
    <source>
        <dbReference type="SAM" id="MobiDB-lite"/>
    </source>
</evidence>
<feature type="transmembrane region" description="Helical" evidence="6">
    <location>
        <begin position="39"/>
        <end position="59"/>
    </location>
</feature>
<evidence type="ECO:0000313" key="9">
    <source>
        <dbReference type="Proteomes" id="UP000003844"/>
    </source>
</evidence>
<dbReference type="AlphaFoldDB" id="H2BWE0"/>
<sequence>MMRRVNLRNPFGSQRIIDESLIREHLALERTRLANERTLLSYTQASLYFLLGGLALLQLKEYADLRYIGYLALIFSGLFLTIGIWRYLSLNRKMKKLLRPENNEENNKENKETTGKKPA</sequence>
<dbReference type="STRING" id="865937.Gilli_1212"/>
<keyword evidence="4 6" id="KW-0472">Membrane</keyword>
<evidence type="ECO:0000256" key="1">
    <source>
        <dbReference type="ARBA" id="ARBA00004127"/>
    </source>
</evidence>
<gene>
    <name evidence="8" type="ORF">Gilli_1212</name>
</gene>
<feature type="region of interest" description="Disordered" evidence="5">
    <location>
        <begin position="98"/>
        <end position="119"/>
    </location>
</feature>
<evidence type="ECO:0000256" key="4">
    <source>
        <dbReference type="ARBA" id="ARBA00023136"/>
    </source>
</evidence>
<evidence type="ECO:0000256" key="2">
    <source>
        <dbReference type="ARBA" id="ARBA00022692"/>
    </source>
</evidence>
<organism evidence="8 9">
    <name type="scientific">Gillisia limnaea (strain DSM 15749 / LMG 21470 / R-8282)</name>
    <dbReference type="NCBI Taxonomy" id="865937"/>
    <lineage>
        <taxon>Bacteria</taxon>
        <taxon>Pseudomonadati</taxon>
        <taxon>Bacteroidota</taxon>
        <taxon>Flavobacteriia</taxon>
        <taxon>Flavobacteriales</taxon>
        <taxon>Flavobacteriaceae</taxon>
        <taxon>Gillisia</taxon>
    </lineage>
</organism>
<feature type="domain" description="DUF202" evidence="7">
    <location>
        <begin position="30"/>
        <end position="92"/>
    </location>
</feature>
<dbReference type="GO" id="GO:0012505">
    <property type="term" value="C:endomembrane system"/>
    <property type="evidence" value="ECO:0007669"/>
    <property type="project" value="UniProtKB-SubCell"/>
</dbReference>
<name>H2BWE0_GILLR</name>
<evidence type="ECO:0000256" key="6">
    <source>
        <dbReference type="SAM" id="Phobius"/>
    </source>
</evidence>
<dbReference type="InterPro" id="IPR003807">
    <property type="entry name" value="DUF202"/>
</dbReference>
<feature type="transmembrane region" description="Helical" evidence="6">
    <location>
        <begin position="65"/>
        <end position="88"/>
    </location>
</feature>
<accession>H2BWE0</accession>
<protein>
    <recommendedName>
        <fullName evidence="7">DUF202 domain-containing protein</fullName>
    </recommendedName>
</protein>
<keyword evidence="3 6" id="KW-1133">Transmembrane helix</keyword>
<keyword evidence="9" id="KW-1185">Reference proteome</keyword>